<organism evidence="2 3">
    <name type="scientific">Athelia psychrophila</name>
    <dbReference type="NCBI Taxonomy" id="1759441"/>
    <lineage>
        <taxon>Eukaryota</taxon>
        <taxon>Fungi</taxon>
        <taxon>Dikarya</taxon>
        <taxon>Basidiomycota</taxon>
        <taxon>Agaricomycotina</taxon>
        <taxon>Agaricomycetes</taxon>
        <taxon>Agaricomycetidae</taxon>
        <taxon>Atheliales</taxon>
        <taxon>Atheliaceae</taxon>
        <taxon>Athelia</taxon>
    </lineage>
</organism>
<gene>
    <name evidence="2" type="ORF">FIBSPDRAFT_113220</name>
</gene>
<evidence type="ECO:0000313" key="2">
    <source>
        <dbReference type="EMBL" id="KZP30638.1"/>
    </source>
</evidence>
<dbReference type="OrthoDB" id="2213137at2759"/>
<reference evidence="2 3" key="1">
    <citation type="journal article" date="2016" name="Mol. Biol. Evol.">
        <title>Comparative Genomics of Early-Diverging Mushroom-Forming Fungi Provides Insights into the Origins of Lignocellulose Decay Capabilities.</title>
        <authorList>
            <person name="Nagy L.G."/>
            <person name="Riley R."/>
            <person name="Tritt A."/>
            <person name="Adam C."/>
            <person name="Daum C."/>
            <person name="Floudas D."/>
            <person name="Sun H."/>
            <person name="Yadav J.S."/>
            <person name="Pangilinan J."/>
            <person name="Larsson K.H."/>
            <person name="Matsuura K."/>
            <person name="Barry K."/>
            <person name="Labutti K."/>
            <person name="Kuo R."/>
            <person name="Ohm R.A."/>
            <person name="Bhattacharya S.S."/>
            <person name="Shirouzu T."/>
            <person name="Yoshinaga Y."/>
            <person name="Martin F.M."/>
            <person name="Grigoriev I.V."/>
            <person name="Hibbett D.S."/>
        </authorList>
    </citation>
    <scope>NUCLEOTIDE SEQUENCE [LARGE SCALE GENOMIC DNA]</scope>
    <source>
        <strain evidence="2 3">CBS 109695</strain>
    </source>
</reference>
<keyword evidence="1" id="KW-0812">Transmembrane</keyword>
<dbReference type="STRING" id="436010.A0A166TI90"/>
<keyword evidence="3" id="KW-1185">Reference proteome</keyword>
<proteinExistence type="predicted"/>
<keyword evidence="1" id="KW-0472">Membrane</keyword>
<dbReference type="AlphaFoldDB" id="A0A166TI90"/>
<evidence type="ECO:0000256" key="1">
    <source>
        <dbReference type="SAM" id="Phobius"/>
    </source>
</evidence>
<dbReference type="EMBL" id="KV417493">
    <property type="protein sequence ID" value="KZP30638.1"/>
    <property type="molecule type" value="Genomic_DNA"/>
</dbReference>
<dbReference type="Proteomes" id="UP000076532">
    <property type="component" value="Unassembled WGS sequence"/>
</dbReference>
<evidence type="ECO:0000313" key="3">
    <source>
        <dbReference type="Proteomes" id="UP000076532"/>
    </source>
</evidence>
<name>A0A166TI90_9AGAM</name>
<sequence length="100" mass="10754">MPSVVGHVYGPSRLPTALAMRVWGAGYIMVRQWHISTAHVLTSLQGAPIAGYILEHYGGAEAGRAAFRPAMYYAGSMSLGSAVFTVGLRRLMSKKLLVFA</sequence>
<protein>
    <submittedName>
        <fullName evidence="2">Uncharacterized protein</fullName>
    </submittedName>
</protein>
<accession>A0A166TI90</accession>
<feature type="transmembrane region" description="Helical" evidence="1">
    <location>
        <begin position="70"/>
        <end position="88"/>
    </location>
</feature>
<keyword evidence="1" id="KW-1133">Transmembrane helix</keyword>